<feature type="region of interest" description="Disordered" evidence="13">
    <location>
        <begin position="1"/>
        <end position="45"/>
    </location>
</feature>
<feature type="region of interest" description="Disordered" evidence="13">
    <location>
        <begin position="1057"/>
        <end position="1083"/>
    </location>
</feature>
<dbReference type="Pfam" id="PF09728">
    <property type="entry name" value="Taxilin"/>
    <property type="match status" value="1"/>
</dbReference>
<dbReference type="Gene3D" id="1.10.720.30">
    <property type="entry name" value="SAP domain"/>
    <property type="match status" value="1"/>
</dbReference>
<comment type="subcellular location">
    <subcellularLocation>
        <location evidence="1">Nucleus</location>
    </subcellularLocation>
</comment>
<keyword evidence="7 11" id="KW-0863">Zinc-finger</keyword>
<feature type="compositionally biased region" description="Low complexity" evidence="13">
    <location>
        <begin position="139"/>
        <end position="148"/>
    </location>
</feature>
<dbReference type="GO" id="GO:0016925">
    <property type="term" value="P:protein sumoylation"/>
    <property type="evidence" value="ECO:0007669"/>
    <property type="project" value="TreeGrafter"/>
</dbReference>
<dbReference type="GO" id="GO:0061665">
    <property type="term" value="F:SUMO ligase activity"/>
    <property type="evidence" value="ECO:0007669"/>
    <property type="project" value="TreeGrafter"/>
</dbReference>
<keyword evidence="12" id="KW-0175">Coiled coil</keyword>
<dbReference type="CDD" id="cd16792">
    <property type="entry name" value="SP-RING_Siz-like"/>
    <property type="match status" value="1"/>
</dbReference>
<evidence type="ECO:0000256" key="9">
    <source>
        <dbReference type="ARBA" id="ARBA00022833"/>
    </source>
</evidence>
<evidence type="ECO:0000256" key="8">
    <source>
        <dbReference type="ARBA" id="ARBA00022786"/>
    </source>
</evidence>
<evidence type="ECO:0000256" key="2">
    <source>
        <dbReference type="ARBA" id="ARBA00004718"/>
    </source>
</evidence>
<dbReference type="GO" id="GO:0008270">
    <property type="term" value="F:zinc ion binding"/>
    <property type="evidence" value="ECO:0007669"/>
    <property type="project" value="UniProtKB-KW"/>
</dbReference>
<evidence type="ECO:0000259" key="15">
    <source>
        <dbReference type="PROSITE" id="PS51044"/>
    </source>
</evidence>
<reference evidence="16" key="1">
    <citation type="journal article" date="2023" name="Mol. Ecol. Resour.">
        <title>Chromosome-level genome assembly of a triploid poplar Populus alba 'Berolinensis'.</title>
        <authorList>
            <person name="Chen S."/>
            <person name="Yu Y."/>
            <person name="Wang X."/>
            <person name="Wang S."/>
            <person name="Zhang T."/>
            <person name="Zhou Y."/>
            <person name="He R."/>
            <person name="Meng N."/>
            <person name="Wang Y."/>
            <person name="Liu W."/>
            <person name="Liu Z."/>
            <person name="Liu J."/>
            <person name="Guo Q."/>
            <person name="Huang H."/>
            <person name="Sederoff R.R."/>
            <person name="Wang G."/>
            <person name="Qu G."/>
            <person name="Chen S."/>
        </authorList>
    </citation>
    <scope>NUCLEOTIDE SEQUENCE</scope>
    <source>
        <strain evidence="16">SC-2020</strain>
    </source>
</reference>
<feature type="compositionally biased region" description="Basic and acidic residues" evidence="13">
    <location>
        <begin position="170"/>
        <end position="184"/>
    </location>
</feature>
<feature type="region of interest" description="Disordered" evidence="13">
    <location>
        <begin position="446"/>
        <end position="470"/>
    </location>
</feature>
<dbReference type="SUPFAM" id="SSF68906">
    <property type="entry name" value="SAP domain"/>
    <property type="match status" value="1"/>
</dbReference>
<feature type="region of interest" description="Disordered" evidence="13">
    <location>
        <begin position="61"/>
        <end position="86"/>
    </location>
</feature>
<sequence length="1508" mass="169159">MENRVANQLPEVDSLPDGFVDSSMESVAPQTPTSEQEKPVSDCKEDSIGKVDHVSEALHELAANESQTSQNGTEKPEKMRNFPVPLSDIDGCDASVHLVAEPDQGAWQEEGTLTKPVLDDLVPEASVGVSRCSEVIEVQRSSQSSDRSTQGGLDSQATGVKEISSSESTELQKGRKVEATETKRKNAKRTFKSEKEFLEFTLKYQQVLTERDAAIVVRDKLESLCRELQRQNKMLMDECKRVSTEGQHLRLDLSTKFQDAIKDVSNRLEEQKEESLTQLKENEMLRKKLKEFADQYAISEQQNAQKLKQKTLELQIANLKIKQNEEKLAQEQSQMKIYAEQVSQLLATEKNLRLQLTADGDKFQQFQEALVKSNEVFETFKQEIDKMAKSIKELKKENTFLKSKCEKSDVMLIELVDEREKLKKQLDKTRNQKEKLESLCRSLQAERKQNKTGSNSSDSNKSDNHFTRVRSDVGLQSRRESLRAFLYSLYQSPRVSKLCMVKDNDSASQVTSNHFPFEFFEGEELVFVLMEMNLVASCKGKLAYFRIKELKDILSLLGLSKQGKKQDLMDRVLGLLSDDEICSTRSFVRKQQIGKEAVVKIIDDAYRKMQITDASDLAVRAPSGLDTMSVKEEVEDFISPEKRIRCPCGSSLPTEFMIQCIDSKCQVQQHISCVIPVESDQPIPPVFYCETCRIDRADPFWVTEAHLTLPVKLKSSNISMDGIITLQNVETTFQLTRSDQQLLQNCEYDVQAWCMLLNDNVLFRMQWPLHADLQVNDMSVRTLNRPVSQSLGANGRDDGAQIKLCIREGINRISLSRRDSRVFCFGIRLVKRRTVEQVINLIPKVGESFEDSLARVCRCFGGGMGTTNEDSDSDLEVIAEAITVNLRCPMSGSRMKIAGRFKPCAHMGCFDLETFVKLNQRSRKWQCPICLKNYCLEDIVIDPYFNRITTMMGHCEEDITEIEVKPDGSWTVKTKVDIGDLRQWHFPDGSLCALTDEVTSCYKMPRQIEKGDGLKAHVSPEIRIKNNLSGIVQGRNHQLAFYSSKNQLEGSFVNHGQRTITMSSSTTGSGGDEEDPSINQDYSGHVEISPSSVNEINSICHYFDPTLAINHGSSVPSGNADIIILSDSDEENVNLVPPETVYDTYRVNGSGSSLAVNPGITDSYLEDLALDAGVNDVGMSNWSYSSCTQAGPHFQLFNTDPDVSDAFIDLDHPSISCPVPMNGCTLASTPAITSGGEVLDSLACDANVDMDVGLVDNPMRFVAEDPSLQTFLPVQPVQPDLVHQPTVSNHAPTEDWFPLSLSNTSESFGNHTRNHDQGTAKNGVDLRNQLGSNQATSVAALNDEARSNRKCNKKFSDGPFSFPRQPRSVRQRHVHVKPIDHDAYWINADVLHDFTAVMGLLYLMWSHGMGQDGELPDEQHLWHYCVNRVKIGIGVVHRRTLIPRCNQLQAKQIVFNYERGAVDGVHRTANRQVGNSDELSLVAEVEHGETLQRGVNIGCVTCKVDSRC</sequence>
<dbReference type="SMART" id="SM00513">
    <property type="entry name" value="SAP"/>
    <property type="match status" value="1"/>
</dbReference>
<feature type="domain" description="SP-RING-type" evidence="15">
    <location>
        <begin position="873"/>
        <end position="954"/>
    </location>
</feature>
<name>A0AAD6Q8Y5_9ROSI</name>
<evidence type="ECO:0000256" key="11">
    <source>
        <dbReference type="PROSITE-ProRule" id="PRU00452"/>
    </source>
</evidence>
<feature type="compositionally biased region" description="Polar residues" evidence="13">
    <location>
        <begin position="64"/>
        <end position="73"/>
    </location>
</feature>
<dbReference type="PANTHER" id="PTHR10782:SF102">
    <property type="entry name" value="E3 SUMO-PROTEIN LIGASE SIZ1"/>
    <property type="match status" value="1"/>
</dbReference>
<evidence type="ECO:0000256" key="10">
    <source>
        <dbReference type="ARBA" id="ARBA00023242"/>
    </source>
</evidence>
<dbReference type="InterPro" id="IPR026183">
    <property type="entry name" value="Taxilin_fam"/>
</dbReference>
<dbReference type="InterPro" id="IPR036361">
    <property type="entry name" value="SAP_dom_sf"/>
</dbReference>
<dbReference type="Pfam" id="PF02891">
    <property type="entry name" value="zf-MIZ"/>
    <property type="match status" value="1"/>
</dbReference>
<evidence type="ECO:0000256" key="4">
    <source>
        <dbReference type="ARBA" id="ARBA00009550"/>
    </source>
</evidence>
<dbReference type="InterPro" id="IPR003034">
    <property type="entry name" value="SAP_dom"/>
</dbReference>
<keyword evidence="8" id="KW-0833">Ubl conjugation pathway</keyword>
<organism evidence="16 17">
    <name type="scientific">Populus alba x Populus x berolinensis</name>
    <dbReference type="NCBI Taxonomy" id="444605"/>
    <lineage>
        <taxon>Eukaryota</taxon>
        <taxon>Viridiplantae</taxon>
        <taxon>Streptophyta</taxon>
        <taxon>Embryophyta</taxon>
        <taxon>Tracheophyta</taxon>
        <taxon>Spermatophyta</taxon>
        <taxon>Magnoliopsida</taxon>
        <taxon>eudicotyledons</taxon>
        <taxon>Gunneridae</taxon>
        <taxon>Pentapetalae</taxon>
        <taxon>rosids</taxon>
        <taxon>fabids</taxon>
        <taxon>Malpighiales</taxon>
        <taxon>Salicaceae</taxon>
        <taxon>Saliceae</taxon>
        <taxon>Populus</taxon>
    </lineage>
</organism>
<proteinExistence type="inferred from homology"/>
<dbReference type="GO" id="GO:0000785">
    <property type="term" value="C:chromatin"/>
    <property type="evidence" value="ECO:0007669"/>
    <property type="project" value="TreeGrafter"/>
</dbReference>
<feature type="compositionally biased region" description="Basic and acidic residues" evidence="13">
    <location>
        <begin position="460"/>
        <end position="470"/>
    </location>
</feature>
<dbReference type="SMART" id="SM00249">
    <property type="entry name" value="PHD"/>
    <property type="match status" value="1"/>
</dbReference>
<keyword evidence="6" id="KW-0479">Metal-binding</keyword>
<dbReference type="EMBL" id="JAQIZT010000010">
    <property type="protein sequence ID" value="KAJ6983317.1"/>
    <property type="molecule type" value="Genomic_DNA"/>
</dbReference>
<evidence type="ECO:0008006" key="18">
    <source>
        <dbReference type="Google" id="ProtNLM"/>
    </source>
</evidence>
<accession>A0AAD6Q8Y5</accession>
<dbReference type="Gene3D" id="3.30.40.10">
    <property type="entry name" value="Zinc/RING finger domain, C3HC4 (zinc finger)"/>
    <property type="match status" value="2"/>
</dbReference>
<dbReference type="InterPro" id="IPR004181">
    <property type="entry name" value="Znf_MIZ"/>
</dbReference>
<keyword evidence="10" id="KW-0539">Nucleus</keyword>
<evidence type="ECO:0000256" key="5">
    <source>
        <dbReference type="ARBA" id="ARBA00022679"/>
    </source>
</evidence>
<dbReference type="Pfam" id="PF02037">
    <property type="entry name" value="SAP"/>
    <property type="match status" value="1"/>
</dbReference>
<evidence type="ECO:0000256" key="12">
    <source>
        <dbReference type="SAM" id="Coils"/>
    </source>
</evidence>
<dbReference type="PROSITE" id="PS50800">
    <property type="entry name" value="SAP"/>
    <property type="match status" value="1"/>
</dbReference>
<dbReference type="GO" id="GO:0005634">
    <property type="term" value="C:nucleus"/>
    <property type="evidence" value="ECO:0007669"/>
    <property type="project" value="UniProtKB-SubCell"/>
</dbReference>
<dbReference type="PANTHER" id="PTHR10782">
    <property type="entry name" value="ZINC FINGER MIZ DOMAIN-CONTAINING PROTEIN"/>
    <property type="match status" value="1"/>
</dbReference>
<feature type="domain" description="SAP" evidence="14">
    <location>
        <begin position="542"/>
        <end position="576"/>
    </location>
</feature>
<dbReference type="Proteomes" id="UP001164929">
    <property type="component" value="Chromosome 10"/>
</dbReference>
<dbReference type="InterPro" id="IPR013083">
    <property type="entry name" value="Znf_RING/FYVE/PHD"/>
</dbReference>
<protein>
    <recommendedName>
        <fullName evidence="18">E3 SUMO-protein ligase SIZ1</fullName>
    </recommendedName>
</protein>
<dbReference type="PROSITE" id="PS51044">
    <property type="entry name" value="ZF_SP_RING"/>
    <property type="match status" value="1"/>
</dbReference>
<evidence type="ECO:0000256" key="6">
    <source>
        <dbReference type="ARBA" id="ARBA00022723"/>
    </source>
</evidence>
<feature type="region of interest" description="Disordered" evidence="13">
    <location>
        <begin position="1337"/>
        <end position="1366"/>
    </location>
</feature>
<evidence type="ECO:0000256" key="7">
    <source>
        <dbReference type="ARBA" id="ARBA00022771"/>
    </source>
</evidence>
<feature type="coiled-coil region" evidence="12">
    <location>
        <begin position="218"/>
        <end position="341"/>
    </location>
</feature>
<dbReference type="InterPro" id="IPR001965">
    <property type="entry name" value="Znf_PHD"/>
</dbReference>
<comment type="pathway">
    <text evidence="2">Protein modification; protein sumoylation.</text>
</comment>
<feature type="coiled-coil region" evidence="12">
    <location>
        <begin position="377"/>
        <end position="446"/>
    </location>
</feature>
<feature type="compositionally biased region" description="Polar residues" evidence="13">
    <location>
        <begin position="149"/>
        <end position="169"/>
    </location>
</feature>
<evidence type="ECO:0000256" key="1">
    <source>
        <dbReference type="ARBA" id="ARBA00004123"/>
    </source>
</evidence>
<keyword evidence="9" id="KW-0862">Zinc</keyword>
<dbReference type="InterPro" id="IPR031141">
    <property type="entry name" value="SIZ1/2_SP-RING"/>
</dbReference>
<evidence type="ECO:0000259" key="14">
    <source>
        <dbReference type="PROSITE" id="PS50800"/>
    </source>
</evidence>
<comment type="caution">
    <text evidence="16">The sequence shown here is derived from an EMBL/GenBank/DDBJ whole genome shotgun (WGS) entry which is preliminary data.</text>
</comment>
<evidence type="ECO:0000256" key="3">
    <source>
        <dbReference type="ARBA" id="ARBA00005383"/>
    </source>
</evidence>
<comment type="similarity">
    <text evidence="4">Belongs to the taxilin family.</text>
</comment>
<feature type="compositionally biased region" description="Basic and acidic residues" evidence="13">
    <location>
        <begin position="35"/>
        <end position="45"/>
    </location>
</feature>
<feature type="compositionally biased region" description="Polar residues" evidence="13">
    <location>
        <begin position="23"/>
        <end position="34"/>
    </location>
</feature>
<evidence type="ECO:0000256" key="13">
    <source>
        <dbReference type="SAM" id="MobiDB-lite"/>
    </source>
</evidence>
<keyword evidence="17" id="KW-1185">Reference proteome</keyword>
<evidence type="ECO:0000313" key="17">
    <source>
        <dbReference type="Proteomes" id="UP001164929"/>
    </source>
</evidence>
<comment type="similarity">
    <text evidence="3">Belongs to the PIAS family.</text>
</comment>
<dbReference type="SUPFAM" id="SSF57903">
    <property type="entry name" value="FYVE/PHD zinc finger"/>
    <property type="match status" value="1"/>
</dbReference>
<feature type="region of interest" description="Disordered" evidence="13">
    <location>
        <begin position="138"/>
        <end position="186"/>
    </location>
</feature>
<dbReference type="GO" id="GO:0019905">
    <property type="term" value="F:syntaxin binding"/>
    <property type="evidence" value="ECO:0007669"/>
    <property type="project" value="InterPro"/>
</dbReference>
<gene>
    <name evidence="16" type="ORF">NC653_026205</name>
</gene>
<dbReference type="InterPro" id="IPR011011">
    <property type="entry name" value="Znf_FYVE_PHD"/>
</dbReference>
<keyword evidence="5" id="KW-0808">Transferase</keyword>
<evidence type="ECO:0000313" key="16">
    <source>
        <dbReference type="EMBL" id="KAJ6983317.1"/>
    </source>
</evidence>